<name>A0AAV4ZH04_9HYPH</name>
<evidence type="ECO:0000313" key="6">
    <source>
        <dbReference type="EMBL" id="GJD87667.1"/>
    </source>
</evidence>
<reference evidence="6" key="2">
    <citation type="submission" date="2021-08" db="EMBL/GenBank/DDBJ databases">
        <authorList>
            <person name="Tani A."/>
            <person name="Ola A."/>
            <person name="Ogura Y."/>
            <person name="Katsura K."/>
            <person name="Hayashi T."/>
        </authorList>
    </citation>
    <scope>NUCLEOTIDE SEQUENCE</scope>
    <source>
        <strain evidence="6">DSM 16372</strain>
    </source>
</reference>
<evidence type="ECO:0000256" key="3">
    <source>
        <dbReference type="ARBA" id="ARBA00022839"/>
    </source>
</evidence>
<accession>A0AAV4ZH04</accession>
<dbReference type="RefSeq" id="WP_238229663.1">
    <property type="nucleotide sequence ID" value="NZ_BPQO01000004.1"/>
</dbReference>
<dbReference type="AlphaFoldDB" id="A0AAV4ZH04"/>
<proteinExistence type="predicted"/>
<reference evidence="6" key="1">
    <citation type="journal article" date="2016" name="Front. Microbiol.">
        <title>Genome Sequence of the Piezophilic, Mesophilic Sulfate-Reducing Bacterium Desulfovibrio indicus J2T.</title>
        <authorList>
            <person name="Cao J."/>
            <person name="Maignien L."/>
            <person name="Shao Z."/>
            <person name="Alain K."/>
            <person name="Jebbar M."/>
        </authorList>
    </citation>
    <scope>NUCLEOTIDE SEQUENCE</scope>
    <source>
        <strain evidence="6">DSM 16372</strain>
    </source>
</reference>
<dbReference type="InterPro" id="IPR036397">
    <property type="entry name" value="RNaseH_sf"/>
</dbReference>
<keyword evidence="3" id="KW-0269">Exonuclease</keyword>
<dbReference type="Pfam" id="PF00929">
    <property type="entry name" value="RNase_T"/>
    <property type="match status" value="1"/>
</dbReference>
<comment type="caution">
    <text evidence="6">The sequence shown here is derived from an EMBL/GenBank/DDBJ whole genome shotgun (WGS) entry which is preliminary data.</text>
</comment>
<sequence>MFAAFDTETTGTPAPGLPLRHPRQPRVVEIGCVLYRPDGEVVDTFRSFLRPDGFTIPMEMRDLHGITVSAARRQGIPAAEAFGRLRAFLAGAGRIAIHFVPFDATMVAIEIAFGSPDPFGPGREFACTSAAAGAAVRGGGHLALDEACAGLLGRPPRRHHRALPDALDAMDLSLALERSGHLRTFDPERP</sequence>
<evidence type="ECO:0000313" key="7">
    <source>
        <dbReference type="Proteomes" id="UP001055247"/>
    </source>
</evidence>
<keyword evidence="2" id="KW-0378">Hydrolase</keyword>
<dbReference type="CDD" id="cd06127">
    <property type="entry name" value="DEDDh"/>
    <property type="match status" value="1"/>
</dbReference>
<dbReference type="InterPro" id="IPR013520">
    <property type="entry name" value="Ribonucl_H"/>
</dbReference>
<keyword evidence="7" id="KW-1185">Reference proteome</keyword>
<evidence type="ECO:0000256" key="4">
    <source>
        <dbReference type="SAM" id="MobiDB-lite"/>
    </source>
</evidence>
<dbReference type="Proteomes" id="UP001055247">
    <property type="component" value="Unassembled WGS sequence"/>
</dbReference>
<gene>
    <name evidence="6" type="ORF">BHAOGJBA_1172</name>
</gene>
<dbReference type="PANTHER" id="PTHR30231">
    <property type="entry name" value="DNA POLYMERASE III SUBUNIT EPSILON"/>
    <property type="match status" value="1"/>
</dbReference>
<dbReference type="Gene3D" id="3.30.420.10">
    <property type="entry name" value="Ribonuclease H-like superfamily/Ribonuclease H"/>
    <property type="match status" value="1"/>
</dbReference>
<dbReference type="EMBL" id="BPQO01000004">
    <property type="protein sequence ID" value="GJD87667.1"/>
    <property type="molecule type" value="Genomic_DNA"/>
</dbReference>
<organism evidence="6 7">
    <name type="scientific">Methylobacterium hispanicum</name>
    <dbReference type="NCBI Taxonomy" id="270350"/>
    <lineage>
        <taxon>Bacteria</taxon>
        <taxon>Pseudomonadati</taxon>
        <taxon>Pseudomonadota</taxon>
        <taxon>Alphaproteobacteria</taxon>
        <taxon>Hyphomicrobiales</taxon>
        <taxon>Methylobacteriaceae</taxon>
        <taxon>Methylobacterium</taxon>
    </lineage>
</organism>
<dbReference type="GO" id="GO:0008408">
    <property type="term" value="F:3'-5' exonuclease activity"/>
    <property type="evidence" value="ECO:0007669"/>
    <property type="project" value="TreeGrafter"/>
</dbReference>
<dbReference type="GO" id="GO:0006259">
    <property type="term" value="P:DNA metabolic process"/>
    <property type="evidence" value="ECO:0007669"/>
    <property type="project" value="UniProtKB-ARBA"/>
</dbReference>
<evidence type="ECO:0000256" key="1">
    <source>
        <dbReference type="ARBA" id="ARBA00022722"/>
    </source>
</evidence>
<evidence type="ECO:0000259" key="5">
    <source>
        <dbReference type="SMART" id="SM00479"/>
    </source>
</evidence>
<protein>
    <recommendedName>
        <fullName evidence="5">Exonuclease domain-containing protein</fullName>
    </recommendedName>
</protein>
<dbReference type="SUPFAM" id="SSF53098">
    <property type="entry name" value="Ribonuclease H-like"/>
    <property type="match status" value="1"/>
</dbReference>
<dbReference type="SMART" id="SM00479">
    <property type="entry name" value="EXOIII"/>
    <property type="match status" value="1"/>
</dbReference>
<keyword evidence="1" id="KW-0540">Nuclease</keyword>
<dbReference type="InterPro" id="IPR012337">
    <property type="entry name" value="RNaseH-like_sf"/>
</dbReference>
<dbReference type="GO" id="GO:0003676">
    <property type="term" value="F:nucleic acid binding"/>
    <property type="evidence" value="ECO:0007669"/>
    <property type="project" value="InterPro"/>
</dbReference>
<evidence type="ECO:0000256" key="2">
    <source>
        <dbReference type="ARBA" id="ARBA00022801"/>
    </source>
</evidence>
<feature type="region of interest" description="Disordered" evidence="4">
    <location>
        <begin position="1"/>
        <end position="20"/>
    </location>
</feature>
<dbReference type="PANTHER" id="PTHR30231:SF4">
    <property type="entry name" value="PROTEIN NEN2"/>
    <property type="match status" value="1"/>
</dbReference>
<feature type="domain" description="Exonuclease" evidence="5">
    <location>
        <begin position="1"/>
        <end position="182"/>
    </location>
</feature>